<organism evidence="2 3">
    <name type="scientific">Vanrija pseudolonga</name>
    <dbReference type="NCBI Taxonomy" id="143232"/>
    <lineage>
        <taxon>Eukaryota</taxon>
        <taxon>Fungi</taxon>
        <taxon>Dikarya</taxon>
        <taxon>Basidiomycota</taxon>
        <taxon>Agaricomycotina</taxon>
        <taxon>Tremellomycetes</taxon>
        <taxon>Trichosporonales</taxon>
        <taxon>Trichosporonaceae</taxon>
        <taxon>Vanrija</taxon>
    </lineage>
</organism>
<evidence type="ECO:0000256" key="1">
    <source>
        <dbReference type="SAM" id="MobiDB-lite"/>
    </source>
</evidence>
<evidence type="ECO:0000313" key="3">
    <source>
        <dbReference type="Proteomes" id="UP000827549"/>
    </source>
</evidence>
<feature type="region of interest" description="Disordered" evidence="1">
    <location>
        <begin position="36"/>
        <end position="60"/>
    </location>
</feature>
<proteinExistence type="predicted"/>
<accession>A0AAF1BR31</accession>
<evidence type="ECO:0000313" key="2">
    <source>
        <dbReference type="EMBL" id="WOO85469.1"/>
    </source>
</evidence>
<feature type="compositionally biased region" description="Pro residues" evidence="1">
    <location>
        <begin position="42"/>
        <end position="54"/>
    </location>
</feature>
<name>A0AAF1BR31_9TREE</name>
<gene>
    <name evidence="2" type="ORF">LOC62_07G008968</name>
</gene>
<dbReference type="AlphaFoldDB" id="A0AAF1BR31"/>
<protein>
    <submittedName>
        <fullName evidence="2">Uncharacterized protein</fullName>
    </submittedName>
</protein>
<dbReference type="RefSeq" id="XP_062631495.1">
    <property type="nucleotide sequence ID" value="XM_062775511.1"/>
</dbReference>
<dbReference type="Proteomes" id="UP000827549">
    <property type="component" value="Chromosome 7"/>
</dbReference>
<sequence length="392" mass="43393">MSRLLPPPPAVEQVYEVTEYAPGRWVRRQVDIPAESRTWPAPLGPSSPRPPPHTPATNHTAPLDRNCYPHIFEMIVAYAPLAAYPALRATCWEMLRLCQPRLYEHIWIETRYDYSAPGNTAVDIFIPGSARVRVPGLDYAGDRDRCLGFIGAYTRAIDVDFTPRKGLMDEWLYLGALRGAIGKVPVLRRLDSPSTIKAGAPFSFRNVLTDCLESMPKFISAPFEVCFIDLGRPQPLTSGVTLMRGAYKTAVVVIRFNESGDNELRLLRYLRFMAANLVIILQPRVDLECSESCLKVLGAIGSLACGADPANPRLKTAPTVSIGPLDSFSECFPGMDKEGQKDVLNTILHEHAADEAQGYLGCSSNMSILSLSEMQAKVGAEWWPWVSTWPGQ</sequence>
<dbReference type="GeneID" id="87812132"/>
<dbReference type="EMBL" id="CP086720">
    <property type="protein sequence ID" value="WOO85469.1"/>
    <property type="molecule type" value="Genomic_DNA"/>
</dbReference>
<reference evidence="2" key="1">
    <citation type="submission" date="2023-10" db="EMBL/GenBank/DDBJ databases">
        <authorList>
            <person name="Noh H."/>
        </authorList>
    </citation>
    <scope>NUCLEOTIDE SEQUENCE</scope>
    <source>
        <strain evidence="2">DUCC4014</strain>
    </source>
</reference>
<keyword evidence="3" id="KW-1185">Reference proteome</keyword>